<evidence type="ECO:0000256" key="3">
    <source>
        <dbReference type="ARBA" id="ARBA00008766"/>
    </source>
</evidence>
<organism evidence="9 10">
    <name type="scientific">Runella defluvii</name>
    <dbReference type="NCBI Taxonomy" id="370973"/>
    <lineage>
        <taxon>Bacteria</taxon>
        <taxon>Pseudomonadati</taxon>
        <taxon>Bacteroidota</taxon>
        <taxon>Cytophagia</taxon>
        <taxon>Cytophagales</taxon>
        <taxon>Spirosomataceae</taxon>
        <taxon>Runella</taxon>
    </lineage>
</organism>
<dbReference type="PANTHER" id="PTHR43226:SF4">
    <property type="entry name" value="XAA-PRO AMINOPEPTIDASE 3"/>
    <property type="match status" value="1"/>
</dbReference>
<dbReference type="EMBL" id="JACIBY010000004">
    <property type="protein sequence ID" value="MBB3838184.1"/>
    <property type="molecule type" value="Genomic_DNA"/>
</dbReference>
<sequence>MFSKDTYVGRRQNLKKAVNSGILLFLGNEEAGMNYADNTYHFRQDSTFLYYFGLNKVSLAALIDVESGEEWIVGDEITIDDVIWAGPQPTLQEQAERVGVAKVLPKSQLESVLKSHLTAGRTVHYLPTYRPEHTFKLHEWTGQSLQEIAHGASTEFIKAVINQRSYKTAEEVIELNKAVNITAQMHLNAIRATKSGKYEYEIAGIVHGTALQGGGDLAYPIILSVDGQTLHNHYHDNRLSSGRLVLGDFGAETATHYAGDITRTWPVDKQFSERQKEIYQIVLDANLNAIAALQPGTKYLDCHLIAWKTIAEGLKTLGLLQGDVDEMVALGVPGLFMPHGVGHMMGMDVHDMENLGEQHIGYRDGLSRSTLLGLKSLRLAKELEAGFVLTVEPGLYFIPELIDLWESQGKFRDFVNYDALKDYYDFGGVRIEDNYLITTDGAQLLGNPIPKTISEIEALRL</sequence>
<evidence type="ECO:0000256" key="4">
    <source>
        <dbReference type="ARBA" id="ARBA00012574"/>
    </source>
</evidence>
<evidence type="ECO:0000256" key="1">
    <source>
        <dbReference type="ARBA" id="ARBA00001424"/>
    </source>
</evidence>
<keyword evidence="10" id="KW-1185">Reference proteome</keyword>
<reference evidence="9 10" key="1">
    <citation type="submission" date="2020-08" db="EMBL/GenBank/DDBJ databases">
        <title>Genomic Encyclopedia of Type Strains, Phase IV (KMG-IV): sequencing the most valuable type-strain genomes for metagenomic binning, comparative biology and taxonomic classification.</title>
        <authorList>
            <person name="Goeker M."/>
        </authorList>
    </citation>
    <scope>NUCLEOTIDE SEQUENCE [LARGE SCALE GENOMIC DNA]</scope>
    <source>
        <strain evidence="9 10">DSM 17976</strain>
    </source>
</reference>
<keyword evidence="9" id="KW-0031">Aminopeptidase</keyword>
<keyword evidence="7" id="KW-0464">Manganese</keyword>
<comment type="catalytic activity">
    <reaction evidence="1">
        <text>Release of any N-terminal amino acid, including proline, that is linked to proline, even from a dipeptide or tripeptide.</text>
        <dbReference type="EC" id="3.4.11.9"/>
    </reaction>
</comment>
<dbReference type="SUPFAM" id="SSF55920">
    <property type="entry name" value="Creatinase/aminopeptidase"/>
    <property type="match status" value="1"/>
</dbReference>
<dbReference type="Gene3D" id="3.90.230.10">
    <property type="entry name" value="Creatinase/methionine aminopeptidase superfamily"/>
    <property type="match status" value="1"/>
</dbReference>
<dbReference type="RefSeq" id="WP_183973390.1">
    <property type="nucleotide sequence ID" value="NZ_JACIBY010000004.1"/>
</dbReference>
<evidence type="ECO:0000259" key="8">
    <source>
        <dbReference type="SMART" id="SM01011"/>
    </source>
</evidence>
<dbReference type="Pfam" id="PF05195">
    <property type="entry name" value="AMP_N"/>
    <property type="match status" value="1"/>
</dbReference>
<keyword evidence="9" id="KW-0645">Protease</keyword>
<keyword evidence="5" id="KW-0479">Metal-binding</keyword>
<dbReference type="GO" id="GO:0006508">
    <property type="term" value="P:proteolysis"/>
    <property type="evidence" value="ECO:0007669"/>
    <property type="project" value="TreeGrafter"/>
</dbReference>
<evidence type="ECO:0000256" key="6">
    <source>
        <dbReference type="ARBA" id="ARBA00022801"/>
    </source>
</evidence>
<feature type="domain" description="Aminopeptidase P N-terminal" evidence="8">
    <location>
        <begin position="2"/>
        <end position="134"/>
    </location>
</feature>
<dbReference type="InterPro" id="IPR029149">
    <property type="entry name" value="Creatin/AminoP/Spt16_N"/>
</dbReference>
<dbReference type="GO" id="GO:0070006">
    <property type="term" value="F:metalloaminopeptidase activity"/>
    <property type="evidence" value="ECO:0007669"/>
    <property type="project" value="InterPro"/>
</dbReference>
<dbReference type="Gene3D" id="3.40.350.10">
    <property type="entry name" value="Creatinase/prolidase N-terminal domain"/>
    <property type="match status" value="1"/>
</dbReference>
<dbReference type="PANTHER" id="PTHR43226">
    <property type="entry name" value="XAA-PRO AMINOPEPTIDASE 3"/>
    <property type="match status" value="1"/>
</dbReference>
<dbReference type="InterPro" id="IPR052433">
    <property type="entry name" value="X-Pro_dipept-like"/>
</dbReference>
<gene>
    <name evidence="9" type="ORF">FHS57_002189</name>
</gene>
<dbReference type="GO" id="GO:0005829">
    <property type="term" value="C:cytosol"/>
    <property type="evidence" value="ECO:0007669"/>
    <property type="project" value="TreeGrafter"/>
</dbReference>
<evidence type="ECO:0000256" key="2">
    <source>
        <dbReference type="ARBA" id="ARBA00001936"/>
    </source>
</evidence>
<comment type="cofactor">
    <cofactor evidence="2">
        <name>Mn(2+)</name>
        <dbReference type="ChEBI" id="CHEBI:29035"/>
    </cofactor>
</comment>
<dbReference type="CDD" id="cd01087">
    <property type="entry name" value="Prolidase"/>
    <property type="match status" value="1"/>
</dbReference>
<evidence type="ECO:0000313" key="9">
    <source>
        <dbReference type="EMBL" id="MBB3838184.1"/>
    </source>
</evidence>
<keyword evidence="6 9" id="KW-0378">Hydrolase</keyword>
<comment type="similarity">
    <text evidence="3">Belongs to the peptidase M24B family.</text>
</comment>
<name>A0A7W6EQ27_9BACT</name>
<dbReference type="EC" id="3.4.11.9" evidence="4"/>
<dbReference type="Proteomes" id="UP000541352">
    <property type="component" value="Unassembled WGS sequence"/>
</dbReference>
<dbReference type="Pfam" id="PF00557">
    <property type="entry name" value="Peptidase_M24"/>
    <property type="match status" value="1"/>
</dbReference>
<dbReference type="InterPro" id="IPR007865">
    <property type="entry name" value="Aminopep_P_N"/>
</dbReference>
<dbReference type="SMART" id="SM01011">
    <property type="entry name" value="AMP_N"/>
    <property type="match status" value="1"/>
</dbReference>
<evidence type="ECO:0000256" key="7">
    <source>
        <dbReference type="ARBA" id="ARBA00023211"/>
    </source>
</evidence>
<proteinExistence type="inferred from homology"/>
<dbReference type="AlphaFoldDB" id="A0A7W6EQ27"/>
<evidence type="ECO:0000313" key="10">
    <source>
        <dbReference type="Proteomes" id="UP000541352"/>
    </source>
</evidence>
<comment type="caution">
    <text evidence="9">The sequence shown here is derived from an EMBL/GenBank/DDBJ whole genome shotgun (WGS) entry which is preliminary data.</text>
</comment>
<protein>
    <recommendedName>
        <fullName evidence="4">Xaa-Pro aminopeptidase</fullName>
        <ecNumber evidence="4">3.4.11.9</ecNumber>
    </recommendedName>
</protein>
<dbReference type="GO" id="GO:0030145">
    <property type="term" value="F:manganese ion binding"/>
    <property type="evidence" value="ECO:0007669"/>
    <property type="project" value="InterPro"/>
</dbReference>
<evidence type="ECO:0000256" key="5">
    <source>
        <dbReference type="ARBA" id="ARBA00022723"/>
    </source>
</evidence>
<dbReference type="InterPro" id="IPR000994">
    <property type="entry name" value="Pept_M24"/>
</dbReference>
<accession>A0A7W6EQ27</accession>
<dbReference type="InterPro" id="IPR036005">
    <property type="entry name" value="Creatinase/aminopeptidase-like"/>
</dbReference>
<dbReference type="SUPFAM" id="SSF53092">
    <property type="entry name" value="Creatinase/prolidase N-terminal domain"/>
    <property type="match status" value="1"/>
</dbReference>